<dbReference type="PRINTS" id="PR01543">
    <property type="entry name" value="ANATRNSFRASE"/>
</dbReference>
<comment type="similarity">
    <text evidence="1 2">Belongs to the arylamine N-acetyltransferase family.</text>
</comment>
<dbReference type="PANTHER" id="PTHR11786:SF0">
    <property type="entry name" value="ARYLAMINE N-ACETYLTRANSFERASE 4-RELATED"/>
    <property type="match status" value="1"/>
</dbReference>
<accession>A0A9Q9B325</accession>
<dbReference type="EMBL" id="CP099427">
    <property type="protein sequence ID" value="USW58043.1"/>
    <property type="molecule type" value="Genomic_DNA"/>
</dbReference>
<evidence type="ECO:0000313" key="4">
    <source>
        <dbReference type="Proteomes" id="UP001056384"/>
    </source>
</evidence>
<keyword evidence="2" id="KW-0808">Transferase</keyword>
<evidence type="ECO:0000313" key="3">
    <source>
        <dbReference type="EMBL" id="USW58043.1"/>
    </source>
</evidence>
<proteinExistence type="inferred from homology"/>
<dbReference type="InterPro" id="IPR038765">
    <property type="entry name" value="Papain-like_cys_pep_sf"/>
</dbReference>
<dbReference type="Pfam" id="PF00797">
    <property type="entry name" value="Acetyltransf_2"/>
    <property type="match status" value="1"/>
</dbReference>
<dbReference type="InterPro" id="IPR001447">
    <property type="entry name" value="Arylamine_N-AcTrfase"/>
</dbReference>
<reference evidence="3" key="1">
    <citation type="submission" date="2022-06" db="EMBL/GenBank/DDBJ databases">
        <title>Complete genome sequences of two strains of the flax pathogen Septoria linicola.</title>
        <authorList>
            <person name="Lapalu N."/>
            <person name="Simon A."/>
            <person name="Demenou B."/>
            <person name="Paumier D."/>
            <person name="Guillot M.-P."/>
            <person name="Gout L."/>
            <person name="Valade R."/>
        </authorList>
    </citation>
    <scope>NUCLEOTIDE SEQUENCE</scope>
    <source>
        <strain evidence="3">SE15195</strain>
    </source>
</reference>
<gene>
    <name evidence="3" type="ORF">Slin15195_G113620</name>
</gene>
<dbReference type="PANTHER" id="PTHR11786">
    <property type="entry name" value="N-HYDROXYARYLAMINE O-ACETYLTRANSFERASE"/>
    <property type="match status" value="1"/>
</dbReference>
<dbReference type="SUPFAM" id="SSF54001">
    <property type="entry name" value="Cysteine proteinases"/>
    <property type="match status" value="1"/>
</dbReference>
<evidence type="ECO:0000256" key="2">
    <source>
        <dbReference type="RuleBase" id="RU003452"/>
    </source>
</evidence>
<dbReference type="Gene3D" id="3.30.2140.20">
    <property type="match status" value="1"/>
</dbReference>
<organism evidence="3 4">
    <name type="scientific">Septoria linicola</name>
    <dbReference type="NCBI Taxonomy" id="215465"/>
    <lineage>
        <taxon>Eukaryota</taxon>
        <taxon>Fungi</taxon>
        <taxon>Dikarya</taxon>
        <taxon>Ascomycota</taxon>
        <taxon>Pezizomycotina</taxon>
        <taxon>Dothideomycetes</taxon>
        <taxon>Dothideomycetidae</taxon>
        <taxon>Mycosphaerellales</taxon>
        <taxon>Mycosphaerellaceae</taxon>
        <taxon>Septoria</taxon>
    </lineage>
</organism>
<protein>
    <submittedName>
        <fullName evidence="3">Arylamine N-acetyltransferase, papain-like cysteine peptidase superfamily</fullName>
    </submittedName>
</protein>
<evidence type="ECO:0000256" key="1">
    <source>
        <dbReference type="ARBA" id="ARBA00006547"/>
    </source>
</evidence>
<sequence>MATFTESQLKAYFQRVYFSQDRHPPQSLQFVTSLLRHQLTYAPFETLGLHYSTGRQISLDPEALFHKIVTRRRGGYCLENNAFFGVVLRSLGFLAYGVACRITAATTGATDGSWRAMSHMANIVFIDGKKYLVDVGFGADGPSLPLPLDAEAILEGLPGQCLRLERKTLPQHTDPEQKVWVYCIRLGDSSPWKDIYHFHEQEFFALDFDVLNHYNMTIGRFTKLVVAQRFLCSTAGPETGLIGTILLSQDRIEQRNGTMPAEVLENFDAEAQRIAALEKHFQLALTAEEQDAIRGTASELRQK</sequence>
<dbReference type="InterPro" id="IPR053710">
    <property type="entry name" value="Arylamine_NAT_domain_sf"/>
</dbReference>
<keyword evidence="4" id="KW-1185">Reference proteome</keyword>
<keyword evidence="2" id="KW-0012">Acyltransferase</keyword>
<dbReference type="AlphaFoldDB" id="A0A9Q9B325"/>
<name>A0A9Q9B325_9PEZI</name>
<dbReference type="Proteomes" id="UP001056384">
    <property type="component" value="Chromosome 10"/>
</dbReference>
<dbReference type="GO" id="GO:0016407">
    <property type="term" value="F:acetyltransferase activity"/>
    <property type="evidence" value="ECO:0007669"/>
    <property type="project" value="InterPro"/>
</dbReference>